<dbReference type="Proteomes" id="UP000295724">
    <property type="component" value="Unassembled WGS sequence"/>
</dbReference>
<proteinExistence type="predicted"/>
<reference evidence="1 2" key="1">
    <citation type="submission" date="2019-03" db="EMBL/GenBank/DDBJ databases">
        <title>Genomic Encyclopedia of Type Strains, Phase IV (KMG-IV): sequencing the most valuable type-strain genomes for metagenomic binning, comparative biology and taxonomic classification.</title>
        <authorList>
            <person name="Goeker M."/>
        </authorList>
    </citation>
    <scope>NUCLEOTIDE SEQUENCE [LARGE SCALE GENOMIC DNA]</scope>
    <source>
        <strain evidence="1 2">DSM 25488</strain>
    </source>
</reference>
<organism evidence="1 2">
    <name type="scientific">Marinicella litoralis</name>
    <dbReference type="NCBI Taxonomy" id="644220"/>
    <lineage>
        <taxon>Bacteria</taxon>
        <taxon>Pseudomonadati</taxon>
        <taxon>Pseudomonadota</taxon>
        <taxon>Gammaproteobacteria</taxon>
        <taxon>Lysobacterales</taxon>
        <taxon>Marinicellaceae</taxon>
        <taxon>Marinicella</taxon>
    </lineage>
</organism>
<dbReference type="AlphaFoldDB" id="A0A4V3DJ01"/>
<accession>A0A4V3DJ01</accession>
<gene>
    <name evidence="1" type="ORF">C8D91_0708</name>
</gene>
<comment type="caution">
    <text evidence="1">The sequence shown here is derived from an EMBL/GenBank/DDBJ whole genome shotgun (WGS) entry which is preliminary data.</text>
</comment>
<dbReference type="RefSeq" id="WP_099017548.1">
    <property type="nucleotide sequence ID" value="NZ_NIHB01000001.1"/>
</dbReference>
<dbReference type="EMBL" id="SNZB01000001">
    <property type="protein sequence ID" value="TDR23841.1"/>
    <property type="molecule type" value="Genomic_DNA"/>
</dbReference>
<evidence type="ECO:0000313" key="2">
    <source>
        <dbReference type="Proteomes" id="UP000295724"/>
    </source>
</evidence>
<sequence>MKNFQMTQTVFHRFTLLLAVIILMPSSINAAYWRTTQWLVQCVEPVDCEPANLVFAEQLSKASVWLRDLDFEEAASFNNLDLGDDSLKHWIASISDSRVDQEEHSLAGFFEPVERMIWLRNENYFNLGDAGQSYDDPFFAVAHLNTFVAAHELFHAVQSAENYSVPLDQQHKWISEGTATAVAMDFALETEPELGAQFLMREHKSPLHQPAKFYDNYKTAHFWLFIGKQLNSKPRIAYLNEFFLNHKLTDHYGIAGLDAYLKPQGGLYTLFPLYLAELPVLNAFGQPDTWQLKLPNNKQSISQSFTGRVRKLAGSAAQLTVSHSSDKDVELSIEISENPSDLHLIIDGAVQATHTAGNHAIYRAQLTARKKDFSVVIAEVAKNAIDSVDRHFKIKVTLKEITDPPCGFKAVVTGGVPMAGVHQGPARFLGNMMILNDLKTGWEARVALPAKAVGKYTSSFQAAAFKVDHPDCPGCVEFWQSDEAAMEIKAFNTDRKNGFVVGNFSGQAKWTGLGSTGEYTPFQVNVSEFRAVARSTRNKSAFESCVNHWKNR</sequence>
<keyword evidence="2" id="KW-1185">Reference proteome</keyword>
<dbReference type="OrthoDB" id="7054535at2"/>
<protein>
    <submittedName>
        <fullName evidence="1">Uncharacterized protein</fullName>
    </submittedName>
</protein>
<evidence type="ECO:0000313" key="1">
    <source>
        <dbReference type="EMBL" id="TDR23841.1"/>
    </source>
</evidence>
<name>A0A4V3DJ01_9GAMM</name>